<name>A0ABN2FA91_9ACTN</name>
<gene>
    <name evidence="1" type="ORF">GCM10009744_25280</name>
</gene>
<accession>A0ABN2FA91</accession>
<evidence type="ECO:0000313" key="2">
    <source>
        <dbReference type="Proteomes" id="UP001501319"/>
    </source>
</evidence>
<reference evidence="1 2" key="1">
    <citation type="journal article" date="2019" name="Int. J. Syst. Evol. Microbiol.">
        <title>The Global Catalogue of Microorganisms (GCM) 10K type strain sequencing project: providing services to taxonomists for standard genome sequencing and annotation.</title>
        <authorList>
            <consortium name="The Broad Institute Genomics Platform"/>
            <consortium name="The Broad Institute Genome Sequencing Center for Infectious Disease"/>
            <person name="Wu L."/>
            <person name="Ma J."/>
        </authorList>
    </citation>
    <scope>NUCLEOTIDE SEQUENCE [LARGE SCALE GENOMIC DNA]</scope>
    <source>
        <strain evidence="1 2">JCM 14306</strain>
    </source>
</reference>
<keyword evidence="2" id="KW-1185">Reference proteome</keyword>
<comment type="caution">
    <text evidence="1">The sequence shown here is derived from an EMBL/GenBank/DDBJ whole genome shotgun (WGS) entry which is preliminary data.</text>
</comment>
<dbReference type="EMBL" id="BAAANE010000004">
    <property type="protein sequence ID" value="GAA1635356.1"/>
    <property type="molecule type" value="Genomic_DNA"/>
</dbReference>
<proteinExistence type="predicted"/>
<sequence>MGLQATSVTYEVQKDQKFTNPGEGVCDWRKEVPDADAHGGYVRHTGRKHWEDR</sequence>
<protein>
    <submittedName>
        <fullName evidence="1">Uncharacterized protein</fullName>
    </submittedName>
</protein>
<dbReference type="Proteomes" id="UP001501319">
    <property type="component" value="Unassembled WGS sequence"/>
</dbReference>
<organism evidence="1 2">
    <name type="scientific">Kribbella alba</name>
    <dbReference type="NCBI Taxonomy" id="190197"/>
    <lineage>
        <taxon>Bacteria</taxon>
        <taxon>Bacillati</taxon>
        <taxon>Actinomycetota</taxon>
        <taxon>Actinomycetes</taxon>
        <taxon>Propionibacteriales</taxon>
        <taxon>Kribbellaceae</taxon>
        <taxon>Kribbella</taxon>
    </lineage>
</organism>
<evidence type="ECO:0000313" key="1">
    <source>
        <dbReference type="EMBL" id="GAA1635356.1"/>
    </source>
</evidence>